<dbReference type="EMBL" id="LJGP01000055">
    <property type="protein sequence ID" value="KWU02918.1"/>
    <property type="molecule type" value="Genomic_DNA"/>
</dbReference>
<evidence type="ECO:0000313" key="2">
    <source>
        <dbReference type="Proteomes" id="UP000067598"/>
    </source>
</evidence>
<organism evidence="1 2">
    <name type="scientific">Lactobacillus crispatus</name>
    <dbReference type="NCBI Taxonomy" id="47770"/>
    <lineage>
        <taxon>Bacteria</taxon>
        <taxon>Bacillati</taxon>
        <taxon>Bacillota</taxon>
        <taxon>Bacilli</taxon>
        <taxon>Lactobacillales</taxon>
        <taxon>Lactobacillaceae</taxon>
        <taxon>Lactobacillus</taxon>
    </lineage>
</organism>
<dbReference type="RefSeq" id="WP_060462548.1">
    <property type="nucleotide sequence ID" value="NZ_AP025162.1"/>
</dbReference>
<proteinExistence type="predicted"/>
<evidence type="ECO:0000313" key="1">
    <source>
        <dbReference type="EMBL" id="KWU02918.1"/>
    </source>
</evidence>
<reference evidence="1 2" key="1">
    <citation type="journal article" date="2016" name="Microbiology (Mosc.)">
        <title>Comparison of Lactobacillus crispatus isolates from Lactobacillus-dominated vaginal microbiomes with isolates from microbiomes containing bacterial vaginosis-associated bacteria.</title>
        <authorList>
            <person name="Abdelmaksoud A.A."/>
            <person name="Koparde V.N."/>
            <person name="Sheth N.U."/>
            <person name="Serrano M.G."/>
            <person name="Glascock A.L."/>
            <person name="Fettweis J.M."/>
            <person name="Strauss Iii J.F."/>
            <person name="Buck G.A."/>
            <person name="Jefferson K.K."/>
        </authorList>
    </citation>
    <scope>NUCLEOTIDE SEQUENCE [LARGE SCALE GENOMIC DNA]</scope>
    <source>
        <strain evidence="1 2">VMC3</strain>
    </source>
</reference>
<sequence length="289" mass="34598">MNVSAYKQRNLGIISLPTDIKYRNWSKELTKRRIENDSQLEQYIKYDNKYRLNKNTLAVYEFKQNPILGKYKAVAFDLNRGIVLSQKSTHAMMQGLMRHAVHCDMIWQRMLAREAGVDIYQGIVMYNVLYFSMHAFSGNFFTDWICLHWIKDFHVKRHDQAIFNSIALDKNGLVYNFAFDSPKPNLTKIIGQYLFHNHYYSDLYYQHMLQENNLRVTAINSDSILHNSNYYVQLDLYAVDSFKKLADKFYNHVLNLHLLTIVKEFKPLDYLHREHHFFTKQIIKIRYNR</sequence>
<dbReference type="AlphaFoldDB" id="A0A109DCJ0"/>
<dbReference type="Proteomes" id="UP000067598">
    <property type="component" value="Unassembled WGS sequence"/>
</dbReference>
<gene>
    <name evidence="1" type="ORF">AEL95_10045</name>
</gene>
<comment type="caution">
    <text evidence="1">The sequence shown here is derived from an EMBL/GenBank/DDBJ whole genome shotgun (WGS) entry which is preliminary data.</text>
</comment>
<protein>
    <submittedName>
        <fullName evidence="1">Uncharacterized protein</fullName>
    </submittedName>
</protein>
<name>A0A109DCJ0_9LACO</name>
<dbReference type="PATRIC" id="fig|47770.28.peg.1622"/>
<accession>A0A109DCJ0</accession>